<dbReference type="InterPro" id="IPR017853">
    <property type="entry name" value="GH"/>
</dbReference>
<evidence type="ECO:0000256" key="1">
    <source>
        <dbReference type="ARBA" id="ARBA00001231"/>
    </source>
</evidence>
<comment type="caution">
    <text evidence="7">The sequence shown here is derived from an EMBL/GenBank/DDBJ whole genome shotgun (WGS) entry which is preliminary data.</text>
</comment>
<keyword evidence="7" id="KW-0326">Glycosidase</keyword>
<dbReference type="OrthoDB" id="9763537at2"/>
<dbReference type="EMBL" id="JGZI01000007">
    <property type="protein sequence ID" value="KFI83362.1"/>
    <property type="molecule type" value="Genomic_DNA"/>
</dbReference>
<feature type="active site" description="Proton donor" evidence="5">
    <location>
        <position position="265"/>
    </location>
</feature>
<dbReference type="SUPFAM" id="SSF51445">
    <property type="entry name" value="(Trans)glycosidases"/>
    <property type="match status" value="1"/>
</dbReference>
<dbReference type="GeneID" id="98299664"/>
<dbReference type="PRINTS" id="PR00738">
    <property type="entry name" value="GLHYDRLASE20"/>
</dbReference>
<evidence type="ECO:0000313" key="8">
    <source>
        <dbReference type="Proteomes" id="UP000029050"/>
    </source>
</evidence>
<keyword evidence="8" id="KW-1185">Reference proteome</keyword>
<dbReference type="STRING" id="218140.BPSY_0458"/>
<dbReference type="eggNOG" id="COG3525">
    <property type="taxonomic scope" value="Bacteria"/>
</dbReference>
<dbReference type="AlphaFoldDB" id="A0A087CJB2"/>
<gene>
    <name evidence="7" type="ORF">BPSY_0458</name>
</gene>
<comment type="catalytic activity">
    <reaction evidence="1">
        <text>Hydrolysis of terminal non-reducing N-acetyl-D-hexosamine residues in N-acetyl-beta-D-hexosaminides.</text>
        <dbReference type="EC" id="3.2.1.52"/>
    </reaction>
</comment>
<dbReference type="Gene3D" id="3.20.20.80">
    <property type="entry name" value="Glycosidases"/>
    <property type="match status" value="1"/>
</dbReference>
<evidence type="ECO:0000313" key="7">
    <source>
        <dbReference type="EMBL" id="KFI83362.1"/>
    </source>
</evidence>
<evidence type="ECO:0000259" key="6">
    <source>
        <dbReference type="Pfam" id="PF00728"/>
    </source>
</evidence>
<keyword evidence="4 7" id="KW-0378">Hydrolase</keyword>
<name>A0A087CJB2_9BIFI</name>
<accession>A0A087CJB2</accession>
<evidence type="ECO:0000256" key="5">
    <source>
        <dbReference type="PIRSR" id="PIRSR625705-1"/>
    </source>
</evidence>
<evidence type="ECO:0000256" key="3">
    <source>
        <dbReference type="ARBA" id="ARBA00012663"/>
    </source>
</evidence>
<proteinExistence type="inferred from homology"/>
<dbReference type="Pfam" id="PF00728">
    <property type="entry name" value="Glyco_hydro_20"/>
    <property type="match status" value="1"/>
</dbReference>
<organism evidence="7 8">
    <name type="scientific">Bifidobacterium psychraerophilum</name>
    <dbReference type="NCBI Taxonomy" id="218140"/>
    <lineage>
        <taxon>Bacteria</taxon>
        <taxon>Bacillati</taxon>
        <taxon>Actinomycetota</taxon>
        <taxon>Actinomycetes</taxon>
        <taxon>Bifidobacteriales</taxon>
        <taxon>Bifidobacteriaceae</taxon>
        <taxon>Bifidobacterium</taxon>
    </lineage>
</organism>
<dbReference type="GO" id="GO:0005975">
    <property type="term" value="P:carbohydrate metabolic process"/>
    <property type="evidence" value="ECO:0007669"/>
    <property type="project" value="InterPro"/>
</dbReference>
<dbReference type="GO" id="GO:0004563">
    <property type="term" value="F:beta-N-acetylhexosaminidase activity"/>
    <property type="evidence" value="ECO:0007669"/>
    <property type="project" value="UniProtKB-EC"/>
</dbReference>
<dbReference type="InterPro" id="IPR025705">
    <property type="entry name" value="Beta_hexosaminidase_sua/sub"/>
</dbReference>
<dbReference type="GO" id="GO:0030203">
    <property type="term" value="P:glycosaminoglycan metabolic process"/>
    <property type="evidence" value="ECO:0007669"/>
    <property type="project" value="TreeGrafter"/>
</dbReference>
<dbReference type="PANTHER" id="PTHR22600">
    <property type="entry name" value="BETA-HEXOSAMINIDASE"/>
    <property type="match status" value="1"/>
</dbReference>
<feature type="domain" description="Glycoside hydrolase family 20 catalytic" evidence="6">
    <location>
        <begin position="119"/>
        <end position="457"/>
    </location>
</feature>
<dbReference type="GO" id="GO:0016020">
    <property type="term" value="C:membrane"/>
    <property type="evidence" value="ECO:0007669"/>
    <property type="project" value="TreeGrafter"/>
</dbReference>
<reference evidence="7 8" key="1">
    <citation type="submission" date="2014-03" db="EMBL/GenBank/DDBJ databases">
        <title>Genomics of Bifidobacteria.</title>
        <authorList>
            <person name="Ventura M."/>
            <person name="Milani C."/>
            <person name="Lugli G.A."/>
        </authorList>
    </citation>
    <scope>NUCLEOTIDE SEQUENCE [LARGE SCALE GENOMIC DNA]</scope>
    <source>
        <strain evidence="7 8">LMG 21775</strain>
    </source>
</reference>
<comment type="similarity">
    <text evidence="2">Belongs to the glycosyl hydrolase 20 family.</text>
</comment>
<dbReference type="PANTHER" id="PTHR22600:SF57">
    <property type="entry name" value="BETA-N-ACETYLHEXOSAMINIDASE"/>
    <property type="match status" value="1"/>
</dbReference>
<dbReference type="Proteomes" id="UP000029050">
    <property type="component" value="Unassembled WGS sequence"/>
</dbReference>
<evidence type="ECO:0000256" key="2">
    <source>
        <dbReference type="ARBA" id="ARBA00006285"/>
    </source>
</evidence>
<dbReference type="EC" id="3.2.1.52" evidence="3"/>
<dbReference type="InterPro" id="IPR015883">
    <property type="entry name" value="Glyco_hydro_20_cat"/>
</dbReference>
<protein>
    <recommendedName>
        <fullName evidence="3">beta-N-acetylhexosaminidase</fullName>
        <ecNumber evidence="3">3.2.1.52</ecNumber>
    </recommendedName>
</protein>
<sequence>MNSEMTVLKMSDDFGSAAYERFLDLCASRGCDSSPLGDGRELRIRRVDQETRGSSPHLDDGIHPQHAHTDESYTITGEEEAQTLEILASTENGVFRALCAIAMNPGPASGLIGTHIPVYPWRALSLDVARYQASPSEIESVIDLAALQGLSALHLHLSDHQSWRVPVEGFEALSEGGAFSWADLEELGEYARRRYITIIPEIDMPGHCASLLRTYPELSGRSSFAHPFVSYIDVHQQRSRRFLESCVDSLARIATGPYIHIGGDEVLGMPEQDYDKAITIMGDHAHHRGCKVMAWQEACRATFTADAYQYWMADEDIPSEESLLKEWPDEFASVAHQAAVMYAQCRDDLERIRSKGAALIDSRQSYLYLDRRYAERSGREGQNIRLRSLGFPGYEAKDSMEVLQWSPLERSEVAQGGIAGHTDGIEAALWTETVRSLSDMTMLLLPRLSMVSSLSWRTTPLRHSDAPGTSKREQVLTRIRRQLANSAGAWERFGYDDYYRSSSVFDGSAAPRTARPAVDK</sequence>
<dbReference type="RefSeq" id="WP_033495698.1">
    <property type="nucleotide sequence ID" value="NZ_JGZI01000007.1"/>
</dbReference>
<evidence type="ECO:0000256" key="4">
    <source>
        <dbReference type="ARBA" id="ARBA00022801"/>
    </source>
</evidence>